<dbReference type="KEGG" id="scia:HUG15_04745"/>
<dbReference type="Pfam" id="PF00440">
    <property type="entry name" value="TetR_N"/>
    <property type="match status" value="1"/>
</dbReference>
<sequence length="209" mass="24785">MGQYFVDATIEIIEQEGIKSVTIRKIADKVGYNSATIYNYFQELSHLIFFAALRYLTKYIEELPFYMEKGENSLHKYLLSWECFCKHSFKNPQVYYAIFLANLGERPEELLEYYYNVYQDEVFGDLTEDIRTLIVEYHLSKRSRNELEQSVQDGYLKENDLEVIKESTVLIWQGMLTTVLNNRRNYNAEEAANTTMKHVREIINNYTLV</sequence>
<dbReference type="AlphaFoldDB" id="A0A7T6Z749"/>
<feature type="domain" description="HTH tetR-type" evidence="3">
    <location>
        <begin position="1"/>
        <end position="59"/>
    </location>
</feature>
<evidence type="ECO:0000313" key="4">
    <source>
        <dbReference type="EMBL" id="QQK78181.1"/>
    </source>
</evidence>
<dbReference type="InterPro" id="IPR009057">
    <property type="entry name" value="Homeodomain-like_sf"/>
</dbReference>
<reference evidence="4 5" key="1">
    <citation type="submission" date="2020-06" db="EMBL/GenBank/DDBJ databases">
        <title>Genomic analysis of Salicibibacter sp. NKC5-3.</title>
        <authorList>
            <person name="Oh Y.J."/>
        </authorList>
    </citation>
    <scope>NUCLEOTIDE SEQUENCE [LARGE SCALE GENOMIC DNA]</scope>
    <source>
        <strain evidence="4 5">NKC5-3</strain>
    </source>
</reference>
<dbReference type="Proteomes" id="UP000595823">
    <property type="component" value="Chromosome"/>
</dbReference>
<dbReference type="Gene3D" id="1.10.357.10">
    <property type="entry name" value="Tetracycline Repressor, domain 2"/>
    <property type="match status" value="1"/>
</dbReference>
<keyword evidence="1 2" id="KW-0238">DNA-binding</keyword>
<dbReference type="EMBL" id="CP054705">
    <property type="protein sequence ID" value="QQK78181.1"/>
    <property type="molecule type" value="Genomic_DNA"/>
</dbReference>
<accession>A0A7T6Z749</accession>
<organism evidence="4 5">
    <name type="scientific">Salicibibacter cibarius</name>
    <dbReference type="NCBI Taxonomy" id="2743000"/>
    <lineage>
        <taxon>Bacteria</taxon>
        <taxon>Bacillati</taxon>
        <taxon>Bacillota</taxon>
        <taxon>Bacilli</taxon>
        <taxon>Bacillales</taxon>
        <taxon>Bacillaceae</taxon>
        <taxon>Salicibibacter</taxon>
    </lineage>
</organism>
<evidence type="ECO:0000259" key="3">
    <source>
        <dbReference type="PROSITE" id="PS50977"/>
    </source>
</evidence>
<dbReference type="InterPro" id="IPR001647">
    <property type="entry name" value="HTH_TetR"/>
</dbReference>
<evidence type="ECO:0000256" key="2">
    <source>
        <dbReference type="PROSITE-ProRule" id="PRU00335"/>
    </source>
</evidence>
<name>A0A7T6Z749_9BACI</name>
<proteinExistence type="predicted"/>
<evidence type="ECO:0000313" key="5">
    <source>
        <dbReference type="Proteomes" id="UP000595823"/>
    </source>
</evidence>
<evidence type="ECO:0000256" key="1">
    <source>
        <dbReference type="ARBA" id="ARBA00023125"/>
    </source>
</evidence>
<dbReference type="SUPFAM" id="SSF46689">
    <property type="entry name" value="Homeodomain-like"/>
    <property type="match status" value="1"/>
</dbReference>
<dbReference type="GO" id="GO:0003677">
    <property type="term" value="F:DNA binding"/>
    <property type="evidence" value="ECO:0007669"/>
    <property type="project" value="UniProtKB-UniRule"/>
</dbReference>
<dbReference type="PROSITE" id="PS50977">
    <property type="entry name" value="HTH_TETR_2"/>
    <property type="match status" value="1"/>
</dbReference>
<feature type="DNA-binding region" description="H-T-H motif" evidence="2">
    <location>
        <begin position="22"/>
        <end position="41"/>
    </location>
</feature>
<protein>
    <submittedName>
        <fullName evidence="4">TetR/AcrR family transcriptional regulator</fullName>
    </submittedName>
</protein>
<keyword evidence="5" id="KW-1185">Reference proteome</keyword>
<gene>
    <name evidence="4" type="ORF">HUG15_04745</name>
</gene>